<keyword evidence="2" id="KW-1185">Reference proteome</keyword>
<evidence type="ECO:0000313" key="1">
    <source>
        <dbReference type="EMBL" id="KAL1138837.1"/>
    </source>
</evidence>
<dbReference type="AlphaFoldDB" id="A0ABD0Z2W3"/>
<dbReference type="Proteomes" id="UP001558652">
    <property type="component" value="Unassembled WGS sequence"/>
</dbReference>
<protein>
    <submittedName>
        <fullName evidence="1">Uncharacterized protein</fullName>
    </submittedName>
</protein>
<proteinExistence type="predicted"/>
<name>A0ABD0Z2W3_9HEMI</name>
<sequence>MASKRRNIFYQNKKRETTEIDVAECAMCIGGAWWGGDSAIGASPPIRLRCLCPGQSVMALAQRRWMGINLPRGDTSRDVSPIDSPVNILCGTQKTTPTGLVTSLDLTMELILFGDVSAVTIVRYEGDLCRRWQHMTAQENIFPES</sequence>
<gene>
    <name evidence="1" type="ORF">AAG570_008899</name>
</gene>
<accession>A0ABD0Z2W3</accession>
<reference evidence="1 2" key="1">
    <citation type="submission" date="2024-07" db="EMBL/GenBank/DDBJ databases">
        <title>Chromosome-level genome assembly of the water stick insect Ranatra chinensis (Heteroptera: Nepidae).</title>
        <authorList>
            <person name="Liu X."/>
        </authorList>
    </citation>
    <scope>NUCLEOTIDE SEQUENCE [LARGE SCALE GENOMIC DNA]</scope>
    <source>
        <strain evidence="1">Cailab_2021Rc</strain>
        <tissue evidence="1">Muscle</tissue>
    </source>
</reference>
<organism evidence="1 2">
    <name type="scientific">Ranatra chinensis</name>
    <dbReference type="NCBI Taxonomy" id="642074"/>
    <lineage>
        <taxon>Eukaryota</taxon>
        <taxon>Metazoa</taxon>
        <taxon>Ecdysozoa</taxon>
        <taxon>Arthropoda</taxon>
        <taxon>Hexapoda</taxon>
        <taxon>Insecta</taxon>
        <taxon>Pterygota</taxon>
        <taxon>Neoptera</taxon>
        <taxon>Paraneoptera</taxon>
        <taxon>Hemiptera</taxon>
        <taxon>Heteroptera</taxon>
        <taxon>Panheteroptera</taxon>
        <taxon>Nepomorpha</taxon>
        <taxon>Nepidae</taxon>
        <taxon>Ranatrinae</taxon>
        <taxon>Ranatra</taxon>
    </lineage>
</organism>
<evidence type="ECO:0000313" key="2">
    <source>
        <dbReference type="Proteomes" id="UP001558652"/>
    </source>
</evidence>
<comment type="caution">
    <text evidence="1">The sequence shown here is derived from an EMBL/GenBank/DDBJ whole genome shotgun (WGS) entry which is preliminary data.</text>
</comment>
<dbReference type="EMBL" id="JBFDAA010000003">
    <property type="protein sequence ID" value="KAL1138837.1"/>
    <property type="molecule type" value="Genomic_DNA"/>
</dbReference>